<feature type="domain" description="Response regulatory" evidence="9">
    <location>
        <begin position="4"/>
        <end position="121"/>
    </location>
</feature>
<name>A0ABW9A688_9BURK</name>
<reference evidence="11 12" key="1">
    <citation type="journal article" date="2024" name="Chem. Sci.">
        <title>Discovery of megapolipeptins by genome mining of a Burkholderiales bacteria collection.</title>
        <authorList>
            <person name="Paulo B.S."/>
            <person name="Recchia M.J.J."/>
            <person name="Lee S."/>
            <person name="Fergusson C.H."/>
            <person name="Romanowski S.B."/>
            <person name="Hernandez A."/>
            <person name="Krull N."/>
            <person name="Liu D.Y."/>
            <person name="Cavanagh H."/>
            <person name="Bos A."/>
            <person name="Gray C.A."/>
            <person name="Murphy B.T."/>
            <person name="Linington R.G."/>
            <person name="Eustaquio A.S."/>
        </authorList>
    </citation>
    <scope>NUCLEOTIDE SEQUENCE [LARGE SCALE GENOMIC DNA]</scope>
    <source>
        <strain evidence="11 12">RL21-008-BIB-A</strain>
    </source>
</reference>
<dbReference type="Gene3D" id="3.40.50.180">
    <property type="entry name" value="Methylesterase CheB, C-terminal domain"/>
    <property type="match status" value="1"/>
</dbReference>
<dbReference type="CDD" id="cd16432">
    <property type="entry name" value="CheB_Rec"/>
    <property type="match status" value="1"/>
</dbReference>
<protein>
    <recommendedName>
        <fullName evidence="6">Protein-glutamate methylesterase/protein-glutamine glutaminase</fullName>
        <ecNumber evidence="6">3.1.1.61</ecNumber>
        <ecNumber evidence="6">3.5.1.44</ecNumber>
    </recommendedName>
</protein>
<comment type="subcellular location">
    <subcellularLocation>
        <location evidence="6">Cytoplasm</location>
    </subcellularLocation>
</comment>
<dbReference type="EC" id="3.5.1.44" evidence="6"/>
<comment type="domain">
    <text evidence="6">Contains a C-terminal catalytic domain, and an N-terminal region which modulates catalytic activity.</text>
</comment>
<keyword evidence="2 6" id="KW-0145">Chemotaxis</keyword>
<sequence length="416" mass="43683">MKTRVMIVDDSSVVRQVMQDLLAHCHDIEVIATASDPIFAMGKMRVAWPDVIVLDIEMPRMDGITFLRQIMAIRPTPVIICSTLTEKNAGITMEALAAGAVGIITKPSLGVRDFLHDSSDDLIAAIRAAAQARVVRPAHAAEHAPAGAAAFPAFPALTAAPVAVVHEPAAIVHVSAQPLQNAAPGTPFKGIRPLPRTFTDGNHASDHARLSADAVLSAPGLADGYQPATPKIVAIGVSTGGPQALEYVLRGLSPHCPGIVIVQHMPEHFTKSFAQRLNGLSQAEVVEAQHLDLVLPGRVLIAPGGMHVVVKRDGVQYYVEVVNGPLVSRHKPSVDVLFRSVAKAAGRNAVGIIMTGMGDDGARGMKELSDRGAATYAQDEASSVVFGMPKEAIQLGGVGDVISLENISAVIGRYGS</sequence>
<comment type="PTM">
    <text evidence="6">Phosphorylated by CheA. Phosphorylation of the N-terminal regulatory domain activates the methylesterase activity.</text>
</comment>
<comment type="function">
    <text evidence="6">Involved in chemotaxis. Part of a chemotaxis signal transduction system that modulates chemotaxis in response to various stimuli. Catalyzes the demethylation of specific methylglutamate residues introduced into the chemoreceptors (methyl-accepting chemotaxis proteins or MCP) by CheR. Also mediates the irreversible deamidation of specific glutamine residues to glutamic acid.</text>
</comment>
<evidence type="ECO:0000313" key="11">
    <source>
        <dbReference type="EMBL" id="MFL9924393.1"/>
    </source>
</evidence>
<dbReference type="RefSeq" id="WP_408157013.1">
    <property type="nucleotide sequence ID" value="NZ_JAQQFM010000004.1"/>
</dbReference>
<dbReference type="SMART" id="SM00448">
    <property type="entry name" value="REC"/>
    <property type="match status" value="1"/>
</dbReference>
<proteinExistence type="inferred from homology"/>
<keyword evidence="1 6" id="KW-0963">Cytoplasm</keyword>
<comment type="catalytic activity">
    <reaction evidence="6">
        <text>L-glutaminyl-[protein] + H2O = L-glutamyl-[protein] + NH4(+)</text>
        <dbReference type="Rhea" id="RHEA:16441"/>
        <dbReference type="Rhea" id="RHEA-COMP:10207"/>
        <dbReference type="Rhea" id="RHEA-COMP:10208"/>
        <dbReference type="ChEBI" id="CHEBI:15377"/>
        <dbReference type="ChEBI" id="CHEBI:28938"/>
        <dbReference type="ChEBI" id="CHEBI:29973"/>
        <dbReference type="ChEBI" id="CHEBI:30011"/>
        <dbReference type="EC" id="3.5.1.44"/>
    </reaction>
</comment>
<dbReference type="EC" id="3.1.1.61" evidence="6"/>
<evidence type="ECO:0000259" key="9">
    <source>
        <dbReference type="PROSITE" id="PS50110"/>
    </source>
</evidence>
<evidence type="ECO:0000256" key="6">
    <source>
        <dbReference type="HAMAP-Rule" id="MF_00099"/>
    </source>
</evidence>
<dbReference type="SUPFAM" id="SSF52172">
    <property type="entry name" value="CheY-like"/>
    <property type="match status" value="1"/>
</dbReference>
<evidence type="ECO:0000256" key="5">
    <source>
        <dbReference type="ARBA" id="ARBA00048267"/>
    </source>
</evidence>
<dbReference type="Pfam" id="PF01339">
    <property type="entry name" value="CheB_methylest"/>
    <property type="match status" value="1"/>
</dbReference>
<dbReference type="InterPro" id="IPR035909">
    <property type="entry name" value="CheB_C"/>
</dbReference>
<feature type="active site" evidence="6 7">
    <location>
        <position position="360"/>
    </location>
</feature>
<dbReference type="EMBL" id="JAQQFM010000004">
    <property type="protein sequence ID" value="MFL9924393.1"/>
    <property type="molecule type" value="Genomic_DNA"/>
</dbReference>
<evidence type="ECO:0000259" key="10">
    <source>
        <dbReference type="PROSITE" id="PS50122"/>
    </source>
</evidence>
<evidence type="ECO:0000256" key="2">
    <source>
        <dbReference type="ARBA" id="ARBA00022500"/>
    </source>
</evidence>
<feature type="active site" evidence="6 7">
    <location>
        <position position="238"/>
    </location>
</feature>
<dbReference type="Proteomes" id="UP001629246">
    <property type="component" value="Unassembled WGS sequence"/>
</dbReference>
<dbReference type="CDD" id="cd17541">
    <property type="entry name" value="REC_CheB-like"/>
    <property type="match status" value="1"/>
</dbReference>
<evidence type="ECO:0000313" key="12">
    <source>
        <dbReference type="Proteomes" id="UP001629246"/>
    </source>
</evidence>
<dbReference type="NCBIfam" id="NF001965">
    <property type="entry name" value="PRK00742.1"/>
    <property type="match status" value="1"/>
</dbReference>
<organism evidence="11 12">
    <name type="scientific">Herbaspirillum lusitanum</name>
    <dbReference type="NCBI Taxonomy" id="213312"/>
    <lineage>
        <taxon>Bacteria</taxon>
        <taxon>Pseudomonadati</taxon>
        <taxon>Pseudomonadota</taxon>
        <taxon>Betaproteobacteria</taxon>
        <taxon>Burkholderiales</taxon>
        <taxon>Oxalobacteraceae</taxon>
        <taxon>Herbaspirillum</taxon>
    </lineage>
</organism>
<feature type="modified residue" description="4-aspartylphosphate" evidence="6 8">
    <location>
        <position position="55"/>
    </location>
</feature>
<keyword evidence="4 6" id="KW-0378">Hydrolase</keyword>
<feature type="domain" description="CheB-type methylesterase" evidence="10">
    <location>
        <begin position="227"/>
        <end position="416"/>
    </location>
</feature>
<comment type="similarity">
    <text evidence="6">Belongs to the CheB family.</text>
</comment>
<evidence type="ECO:0000256" key="8">
    <source>
        <dbReference type="PROSITE-ProRule" id="PRU00169"/>
    </source>
</evidence>
<dbReference type="PROSITE" id="PS50110">
    <property type="entry name" value="RESPONSE_REGULATORY"/>
    <property type="match status" value="1"/>
</dbReference>
<keyword evidence="3 6" id="KW-0597">Phosphoprotein</keyword>
<evidence type="ECO:0000256" key="1">
    <source>
        <dbReference type="ARBA" id="ARBA00022490"/>
    </source>
</evidence>
<dbReference type="Pfam" id="PF00072">
    <property type="entry name" value="Response_reg"/>
    <property type="match status" value="1"/>
</dbReference>
<dbReference type="InterPro" id="IPR001789">
    <property type="entry name" value="Sig_transdc_resp-reg_receiver"/>
</dbReference>
<dbReference type="InterPro" id="IPR011006">
    <property type="entry name" value="CheY-like_superfamily"/>
</dbReference>
<comment type="catalytic activity">
    <reaction evidence="5 6">
        <text>[protein]-L-glutamate 5-O-methyl ester + H2O = L-glutamyl-[protein] + methanol + H(+)</text>
        <dbReference type="Rhea" id="RHEA:23236"/>
        <dbReference type="Rhea" id="RHEA-COMP:10208"/>
        <dbReference type="Rhea" id="RHEA-COMP:10311"/>
        <dbReference type="ChEBI" id="CHEBI:15377"/>
        <dbReference type="ChEBI" id="CHEBI:15378"/>
        <dbReference type="ChEBI" id="CHEBI:17790"/>
        <dbReference type="ChEBI" id="CHEBI:29973"/>
        <dbReference type="ChEBI" id="CHEBI:82795"/>
        <dbReference type="EC" id="3.1.1.61"/>
    </reaction>
</comment>
<evidence type="ECO:0000256" key="3">
    <source>
        <dbReference type="ARBA" id="ARBA00022553"/>
    </source>
</evidence>
<evidence type="ECO:0000256" key="4">
    <source>
        <dbReference type="ARBA" id="ARBA00022801"/>
    </source>
</evidence>
<dbReference type="Gene3D" id="3.40.50.2300">
    <property type="match status" value="1"/>
</dbReference>
<dbReference type="PROSITE" id="PS50122">
    <property type="entry name" value="CHEB"/>
    <property type="match status" value="1"/>
</dbReference>
<gene>
    <name evidence="6" type="primary">cheB</name>
    <name evidence="11" type="ORF">PQR62_08960</name>
</gene>
<keyword evidence="12" id="KW-1185">Reference proteome</keyword>
<dbReference type="PANTHER" id="PTHR42872">
    <property type="entry name" value="PROTEIN-GLUTAMATE METHYLESTERASE/PROTEIN-GLUTAMINE GLUTAMINASE"/>
    <property type="match status" value="1"/>
</dbReference>
<dbReference type="InterPro" id="IPR008248">
    <property type="entry name" value="CheB-like"/>
</dbReference>
<comment type="caution">
    <text evidence="11">The sequence shown here is derived from an EMBL/GenBank/DDBJ whole genome shotgun (WGS) entry which is preliminary data.</text>
</comment>
<accession>A0ABW9A688</accession>
<dbReference type="SUPFAM" id="SSF52738">
    <property type="entry name" value="Methylesterase CheB, C-terminal domain"/>
    <property type="match status" value="1"/>
</dbReference>
<dbReference type="InterPro" id="IPR000673">
    <property type="entry name" value="Sig_transdc_resp-reg_Me-estase"/>
</dbReference>
<dbReference type="HAMAP" id="MF_00099">
    <property type="entry name" value="CheB_chemtxs"/>
    <property type="match status" value="1"/>
</dbReference>
<feature type="active site" evidence="6 7">
    <location>
        <position position="264"/>
    </location>
</feature>
<evidence type="ECO:0000256" key="7">
    <source>
        <dbReference type="PROSITE-ProRule" id="PRU00050"/>
    </source>
</evidence>
<dbReference type="PANTHER" id="PTHR42872:SF6">
    <property type="entry name" value="PROTEIN-GLUTAMATE METHYLESTERASE_PROTEIN-GLUTAMINE GLUTAMINASE"/>
    <property type="match status" value="1"/>
</dbReference>